<dbReference type="Proteomes" id="UP001465976">
    <property type="component" value="Unassembled WGS sequence"/>
</dbReference>
<evidence type="ECO:0000313" key="2">
    <source>
        <dbReference type="EMBL" id="KAL0575378.1"/>
    </source>
</evidence>
<evidence type="ECO:0000313" key="3">
    <source>
        <dbReference type="Proteomes" id="UP001465976"/>
    </source>
</evidence>
<feature type="transmembrane region" description="Helical" evidence="1">
    <location>
        <begin position="180"/>
        <end position="202"/>
    </location>
</feature>
<gene>
    <name evidence="2" type="ORF">V5O48_006591</name>
</gene>
<sequence>MHAQLLTDLMPPPLSRHPALISLPALRPCPLYTTSIPGGAPYTVAIPPPHGSSGKTPSPAAARTAIYPLILVFGLAANALSPFALLTYFSDFYFSVVSVGMAFAGIAIPCSLFTWIWASILLSYNRRLYSTDTITRASAHCISTMVLSIVWLAIAIGLFATGAGCLPEAYPFSAVCQFNLSLAMLALSLFILLGSVSLFILVRTKNYGVQVTAVNVAQFDENPPRPTMQMMPVAMQPFGYGHQVGVQRGGKAEPEQGRSGPNNI</sequence>
<comment type="caution">
    <text evidence="2">The sequence shown here is derived from an EMBL/GenBank/DDBJ whole genome shotgun (WGS) entry which is preliminary data.</text>
</comment>
<keyword evidence="1" id="KW-1133">Transmembrane helix</keyword>
<evidence type="ECO:0000256" key="1">
    <source>
        <dbReference type="SAM" id="Phobius"/>
    </source>
</evidence>
<dbReference type="EMBL" id="JBAHYK010000310">
    <property type="protein sequence ID" value="KAL0575378.1"/>
    <property type="molecule type" value="Genomic_DNA"/>
</dbReference>
<name>A0ABR3FJ20_9AGAR</name>
<reference evidence="2 3" key="1">
    <citation type="submission" date="2024-02" db="EMBL/GenBank/DDBJ databases">
        <title>A draft genome for the cacao thread blight pathogen Marasmius crinis-equi.</title>
        <authorList>
            <person name="Cohen S.P."/>
            <person name="Baruah I.K."/>
            <person name="Amoako-Attah I."/>
            <person name="Bukari Y."/>
            <person name="Meinhardt L.W."/>
            <person name="Bailey B.A."/>
        </authorList>
    </citation>
    <scope>NUCLEOTIDE SEQUENCE [LARGE SCALE GENOMIC DNA]</scope>
    <source>
        <strain evidence="2 3">GH-76</strain>
    </source>
</reference>
<feature type="transmembrane region" description="Helical" evidence="1">
    <location>
        <begin position="92"/>
        <end position="118"/>
    </location>
</feature>
<protein>
    <submittedName>
        <fullName evidence="2">Uncharacterized protein</fullName>
    </submittedName>
</protein>
<feature type="transmembrane region" description="Helical" evidence="1">
    <location>
        <begin position="139"/>
        <end position="160"/>
    </location>
</feature>
<keyword evidence="1" id="KW-0812">Transmembrane</keyword>
<organism evidence="2 3">
    <name type="scientific">Marasmius crinis-equi</name>
    <dbReference type="NCBI Taxonomy" id="585013"/>
    <lineage>
        <taxon>Eukaryota</taxon>
        <taxon>Fungi</taxon>
        <taxon>Dikarya</taxon>
        <taxon>Basidiomycota</taxon>
        <taxon>Agaricomycotina</taxon>
        <taxon>Agaricomycetes</taxon>
        <taxon>Agaricomycetidae</taxon>
        <taxon>Agaricales</taxon>
        <taxon>Marasmiineae</taxon>
        <taxon>Marasmiaceae</taxon>
        <taxon>Marasmius</taxon>
    </lineage>
</organism>
<feature type="transmembrane region" description="Helical" evidence="1">
    <location>
        <begin position="65"/>
        <end position="86"/>
    </location>
</feature>
<proteinExistence type="predicted"/>
<accession>A0ABR3FJ20</accession>
<keyword evidence="3" id="KW-1185">Reference proteome</keyword>
<keyword evidence="1" id="KW-0472">Membrane</keyword>